<keyword evidence="2" id="KW-0732">Signal</keyword>
<comment type="caution">
    <text evidence="3">The sequence shown here is derived from an EMBL/GenBank/DDBJ whole genome shotgun (WGS) entry which is preliminary data.</text>
</comment>
<evidence type="ECO:0000256" key="1">
    <source>
        <dbReference type="SAM" id="Coils"/>
    </source>
</evidence>
<gene>
    <name evidence="3" type="ORF">GCM10007932_34750</name>
</gene>
<dbReference type="EMBL" id="BSNX01000052">
    <property type="protein sequence ID" value="GLQ74114.1"/>
    <property type="molecule type" value="Genomic_DNA"/>
</dbReference>
<dbReference type="AlphaFoldDB" id="A0AAV5NUV8"/>
<organism evidence="3 4">
    <name type="scientific">Vibrio penaeicida</name>
    <dbReference type="NCBI Taxonomy" id="104609"/>
    <lineage>
        <taxon>Bacteria</taxon>
        <taxon>Pseudomonadati</taxon>
        <taxon>Pseudomonadota</taxon>
        <taxon>Gammaproteobacteria</taxon>
        <taxon>Vibrionales</taxon>
        <taxon>Vibrionaceae</taxon>
        <taxon>Vibrio</taxon>
    </lineage>
</organism>
<evidence type="ECO:0000256" key="2">
    <source>
        <dbReference type="SAM" id="SignalP"/>
    </source>
</evidence>
<dbReference type="Proteomes" id="UP001156690">
    <property type="component" value="Unassembled WGS sequence"/>
</dbReference>
<feature type="signal peptide" evidence="2">
    <location>
        <begin position="1"/>
        <end position="23"/>
    </location>
</feature>
<dbReference type="SUPFAM" id="SSF56935">
    <property type="entry name" value="Porins"/>
    <property type="match status" value="1"/>
</dbReference>
<feature type="coiled-coil region" evidence="1">
    <location>
        <begin position="25"/>
        <end position="52"/>
    </location>
</feature>
<evidence type="ECO:0000313" key="3">
    <source>
        <dbReference type="EMBL" id="GLQ74114.1"/>
    </source>
</evidence>
<dbReference type="RefSeq" id="WP_126610220.1">
    <property type="nucleotide sequence ID" value="NZ_AP025144.1"/>
</dbReference>
<evidence type="ECO:0008006" key="5">
    <source>
        <dbReference type="Google" id="ProtNLM"/>
    </source>
</evidence>
<keyword evidence="4" id="KW-1185">Reference proteome</keyword>
<accession>A0AAV5NUV8</accession>
<sequence>MTNKTFRLLPLAVICAATFSAQAADANSEKRIEALEHQVKLLEAQKSSSIADKISFNGFASVNMQVANNNHGFAYSTDKIKFDEGSLIGLQSKFAINDSTSATVQLVARGTKKESWSPDIEWAFVSHQFTPNLKVRGGKLRLPLFMYSDYLEVGYAQVGVRVPTEVYGPVVVTSLTGGDFIYDIELEDSTLSFQGFAGSQKLTANKHSYNAPTEFNEILGGVVNWTDDTWTLRAVYGQAKVSSDVDWNSTSAALKPLGGVIANTTFDNDAAKFYGLGARYDNGSLMLSSELTRTEVEGFYTDVDSAYLTAAYRLNEVTPYFTVSHMRTKDNDVRNKHYASVKGSTANLAAQAETLFTQAKAMMAINPGRAAILMAQAQQKAAAAKAAGSVEGSAKAIQSTQNIQRTTYSIGARWDVMTNVALKGDVSYMTDFGDTFGGLNSESQDKTNLLYTLKVDVVF</sequence>
<reference evidence="4" key="1">
    <citation type="journal article" date="2019" name="Int. J. Syst. Evol. Microbiol.">
        <title>The Global Catalogue of Microorganisms (GCM) 10K type strain sequencing project: providing services to taxonomists for standard genome sequencing and annotation.</title>
        <authorList>
            <consortium name="The Broad Institute Genomics Platform"/>
            <consortium name="The Broad Institute Genome Sequencing Center for Infectious Disease"/>
            <person name="Wu L."/>
            <person name="Ma J."/>
        </authorList>
    </citation>
    <scope>NUCLEOTIDE SEQUENCE [LARGE SCALE GENOMIC DNA]</scope>
    <source>
        <strain evidence="4">NBRC 15640</strain>
    </source>
</reference>
<feature type="chain" id="PRO_5043585324" description="Porin" evidence="2">
    <location>
        <begin position="24"/>
        <end position="459"/>
    </location>
</feature>
<keyword evidence="1" id="KW-0175">Coiled coil</keyword>
<evidence type="ECO:0000313" key="4">
    <source>
        <dbReference type="Proteomes" id="UP001156690"/>
    </source>
</evidence>
<protein>
    <recommendedName>
        <fullName evidence="5">Porin</fullName>
    </recommendedName>
</protein>
<proteinExistence type="predicted"/>
<name>A0AAV5NUV8_9VIBR</name>